<accession>I3Y583</accession>
<keyword evidence="1" id="KW-1133">Transmembrane helix</keyword>
<dbReference type="eggNOG" id="ENOG502ZQP3">
    <property type="taxonomic scope" value="Bacteria"/>
</dbReference>
<sequence length="146" mass="15585">MAEIRKADPVAQRRVLLVVIVGAIAGTLSITAFEHDGTFVKEWLLSAPEQLVDRVKLVFFSLGAALSLPLIGGAALFWSIGVKVLNAREFPPPGMRVIRDTPVSTGIAAIWRGRALKVFALCLAVAAAWSWVVIAQLGSVVSARVP</sequence>
<feature type="transmembrane region" description="Helical" evidence="1">
    <location>
        <begin position="15"/>
        <end position="33"/>
    </location>
</feature>
<keyword evidence="3" id="KW-1185">Reference proteome</keyword>
<evidence type="ECO:0000256" key="1">
    <source>
        <dbReference type="SAM" id="Phobius"/>
    </source>
</evidence>
<evidence type="ECO:0000313" key="3">
    <source>
        <dbReference type="Proteomes" id="UP000006062"/>
    </source>
</evidence>
<proteinExistence type="predicted"/>
<feature type="transmembrane region" description="Helical" evidence="1">
    <location>
        <begin position="57"/>
        <end position="78"/>
    </location>
</feature>
<keyword evidence="1" id="KW-0472">Membrane</keyword>
<dbReference type="HOGENOM" id="CLU_1821126_0_0_6"/>
<name>I3Y583_THIV6</name>
<dbReference type="EMBL" id="CP003154">
    <property type="protein sequence ID" value="AFL72151.1"/>
    <property type="molecule type" value="Genomic_DNA"/>
</dbReference>
<dbReference type="KEGG" id="tvi:Thivi_0062"/>
<gene>
    <name evidence="2" type="ordered locus">Thivi_0062</name>
</gene>
<evidence type="ECO:0000313" key="2">
    <source>
        <dbReference type="EMBL" id="AFL72151.1"/>
    </source>
</evidence>
<protein>
    <submittedName>
        <fullName evidence="2">Uncharacterized protein</fullName>
    </submittedName>
</protein>
<dbReference type="AlphaFoldDB" id="I3Y583"/>
<reference evidence="2 3" key="1">
    <citation type="submission" date="2012-06" db="EMBL/GenBank/DDBJ databases">
        <title>Complete sequence of Thiocystis violascens DSM 198.</title>
        <authorList>
            <consortium name="US DOE Joint Genome Institute"/>
            <person name="Lucas S."/>
            <person name="Han J."/>
            <person name="Lapidus A."/>
            <person name="Cheng J.-F."/>
            <person name="Goodwin L."/>
            <person name="Pitluck S."/>
            <person name="Peters L."/>
            <person name="Ovchinnikova G."/>
            <person name="Teshima H."/>
            <person name="Detter J.C."/>
            <person name="Han C."/>
            <person name="Tapia R."/>
            <person name="Land M."/>
            <person name="Hauser L."/>
            <person name="Kyrpides N."/>
            <person name="Ivanova N."/>
            <person name="Pagani I."/>
            <person name="Vogl K."/>
            <person name="Liu Z."/>
            <person name="Frigaard N.-U."/>
            <person name="Bryant D."/>
            <person name="Woyke T."/>
        </authorList>
    </citation>
    <scope>NUCLEOTIDE SEQUENCE [LARGE SCALE GENOMIC DNA]</scope>
    <source>
        <strain evidence="3">ATCC 17096 / DSM 198 / 6111</strain>
    </source>
</reference>
<feature type="transmembrane region" description="Helical" evidence="1">
    <location>
        <begin position="118"/>
        <end position="141"/>
    </location>
</feature>
<organism evidence="2 3">
    <name type="scientific">Thiocystis violascens (strain ATCC 17096 / DSM 198 / 6111)</name>
    <name type="common">Chromatium violascens</name>
    <dbReference type="NCBI Taxonomy" id="765911"/>
    <lineage>
        <taxon>Bacteria</taxon>
        <taxon>Pseudomonadati</taxon>
        <taxon>Pseudomonadota</taxon>
        <taxon>Gammaproteobacteria</taxon>
        <taxon>Chromatiales</taxon>
        <taxon>Chromatiaceae</taxon>
        <taxon>Thiocystis</taxon>
    </lineage>
</organism>
<dbReference type="RefSeq" id="WP_014776660.1">
    <property type="nucleotide sequence ID" value="NC_018012.1"/>
</dbReference>
<keyword evidence="1" id="KW-0812">Transmembrane</keyword>
<dbReference type="Proteomes" id="UP000006062">
    <property type="component" value="Chromosome"/>
</dbReference>
<dbReference type="OrthoDB" id="7584869at2"/>